<evidence type="ECO:0000256" key="5">
    <source>
        <dbReference type="ARBA" id="ARBA00022723"/>
    </source>
</evidence>
<feature type="binding site" evidence="9">
    <location>
        <position position="64"/>
    </location>
    <ligand>
        <name>Zn(2+)</name>
        <dbReference type="ChEBI" id="CHEBI:29105"/>
    </ligand>
</feature>
<dbReference type="InterPro" id="IPR046348">
    <property type="entry name" value="SIS_dom_sf"/>
</dbReference>
<dbReference type="GO" id="GO:0005975">
    <property type="term" value="P:carbohydrate metabolic process"/>
    <property type="evidence" value="ECO:0007669"/>
    <property type="project" value="UniProtKB-UniRule"/>
</dbReference>
<dbReference type="GO" id="GO:0097367">
    <property type="term" value="F:carbohydrate derivative binding"/>
    <property type="evidence" value="ECO:0007669"/>
    <property type="project" value="InterPro"/>
</dbReference>
<evidence type="ECO:0000256" key="3">
    <source>
        <dbReference type="ARBA" id="ARBA00009894"/>
    </source>
</evidence>
<keyword evidence="7 9" id="KW-0413">Isomerase</keyword>
<feature type="binding site" evidence="9">
    <location>
        <position position="183"/>
    </location>
    <ligand>
        <name>Zn(2+)</name>
        <dbReference type="ChEBI" id="CHEBI:29105"/>
    </ligand>
</feature>
<dbReference type="InterPro" id="IPR001347">
    <property type="entry name" value="SIS_dom"/>
</dbReference>
<dbReference type="AlphaFoldDB" id="Q1IK10"/>
<dbReference type="RefSeq" id="WP_011524589.1">
    <property type="nucleotide sequence ID" value="NC_008009.1"/>
</dbReference>
<keyword evidence="8 9" id="KW-0119">Carbohydrate metabolism</keyword>
<dbReference type="InterPro" id="IPR035461">
    <property type="entry name" value="GmhA/DiaA"/>
</dbReference>
<feature type="binding site" evidence="9">
    <location>
        <position position="175"/>
    </location>
    <ligand>
        <name>substrate</name>
    </ligand>
</feature>
<evidence type="ECO:0000256" key="9">
    <source>
        <dbReference type="HAMAP-Rule" id="MF_00067"/>
    </source>
</evidence>
<comment type="cofactor">
    <cofactor evidence="9">
        <name>Zn(2+)</name>
        <dbReference type="ChEBI" id="CHEBI:29105"/>
    </cofactor>
    <text evidence="9">Binds 1 zinc ion per subunit.</text>
</comment>
<evidence type="ECO:0000256" key="1">
    <source>
        <dbReference type="ARBA" id="ARBA00000348"/>
    </source>
</evidence>
<keyword evidence="6 9" id="KW-0862">Zinc</keyword>
<keyword evidence="4 9" id="KW-0963">Cytoplasm</keyword>
<dbReference type="Pfam" id="PF13580">
    <property type="entry name" value="SIS_2"/>
    <property type="match status" value="1"/>
</dbReference>
<dbReference type="Gene3D" id="3.40.50.10490">
    <property type="entry name" value="Glucose-6-phosphate isomerase like protein, domain 1"/>
    <property type="match status" value="1"/>
</dbReference>
<dbReference type="eggNOG" id="COG0279">
    <property type="taxonomic scope" value="Bacteria"/>
</dbReference>
<comment type="similarity">
    <text evidence="3 9">Belongs to the SIS family. GmhA subfamily.</text>
</comment>
<evidence type="ECO:0000256" key="4">
    <source>
        <dbReference type="ARBA" id="ARBA00022490"/>
    </source>
</evidence>
<feature type="domain" description="SIS" evidence="10">
    <location>
        <begin position="40"/>
        <end position="199"/>
    </location>
</feature>
<evidence type="ECO:0000256" key="6">
    <source>
        <dbReference type="ARBA" id="ARBA00022833"/>
    </source>
</evidence>
<dbReference type="EnsemblBacteria" id="ABF42790">
    <property type="protein sequence ID" value="ABF42790"/>
    <property type="gene ID" value="Acid345_3790"/>
</dbReference>
<evidence type="ECO:0000256" key="8">
    <source>
        <dbReference type="ARBA" id="ARBA00023277"/>
    </source>
</evidence>
<gene>
    <name evidence="9" type="primary">gmhA</name>
    <name evidence="11" type="ordered locus">Acid345_3790</name>
</gene>
<sequence>MTKPEPTTVNLFTISLSDHIRAIEQMASSLPLLQEIADSLIEAIRRGGTIFWCGNGGSAADAQHMAAELVGRFRRERRSLASLALTTDTSILTALANDYSYDYVFVRQVESLCRKGDVLIGISTSGNSANVCNALQKAKEIGAYTVAITGGSGGKMLQLADGCFLAPSKETARIQECHELALHMICDWVEHAFTEDKNEK</sequence>
<name>Q1IK10_KORVE</name>
<dbReference type="EMBL" id="CP000360">
    <property type="protein sequence ID" value="ABF42790.1"/>
    <property type="molecule type" value="Genomic_DNA"/>
</dbReference>
<feature type="binding site" evidence="9">
    <location>
        <position position="68"/>
    </location>
    <ligand>
        <name>Zn(2+)</name>
        <dbReference type="ChEBI" id="CHEBI:29105"/>
    </ligand>
</feature>
<protein>
    <recommendedName>
        <fullName evidence="9">Phosphoheptose isomerase</fullName>
        <ecNumber evidence="9">5.3.1.28</ecNumber>
    </recommendedName>
    <alternativeName>
        <fullName evidence="9">Sedoheptulose 7-phosphate isomerase</fullName>
    </alternativeName>
</protein>
<reference evidence="11 12" key="1">
    <citation type="journal article" date="2009" name="Appl. Environ. Microbiol.">
        <title>Three genomes from the phylum Acidobacteria provide insight into the lifestyles of these microorganisms in soils.</title>
        <authorList>
            <person name="Ward N.L."/>
            <person name="Challacombe J.F."/>
            <person name="Janssen P.H."/>
            <person name="Henrissat B."/>
            <person name="Coutinho P.M."/>
            <person name="Wu M."/>
            <person name="Xie G."/>
            <person name="Haft D.H."/>
            <person name="Sait M."/>
            <person name="Badger J."/>
            <person name="Barabote R.D."/>
            <person name="Bradley B."/>
            <person name="Brettin T.S."/>
            <person name="Brinkac L.M."/>
            <person name="Bruce D."/>
            <person name="Creasy T."/>
            <person name="Daugherty S.C."/>
            <person name="Davidsen T.M."/>
            <person name="DeBoy R.T."/>
            <person name="Detter J.C."/>
            <person name="Dodson R.J."/>
            <person name="Durkin A.S."/>
            <person name="Ganapathy A."/>
            <person name="Gwinn-Giglio M."/>
            <person name="Han C.S."/>
            <person name="Khouri H."/>
            <person name="Kiss H."/>
            <person name="Kothari S.P."/>
            <person name="Madupu R."/>
            <person name="Nelson K.E."/>
            <person name="Nelson W.C."/>
            <person name="Paulsen I."/>
            <person name="Penn K."/>
            <person name="Ren Q."/>
            <person name="Rosovitz M.J."/>
            <person name="Selengut J.D."/>
            <person name="Shrivastava S."/>
            <person name="Sullivan S.A."/>
            <person name="Tapia R."/>
            <person name="Thompson L.S."/>
            <person name="Watkins K.L."/>
            <person name="Yang Q."/>
            <person name="Yu C."/>
            <person name="Zafar N."/>
            <person name="Zhou L."/>
            <person name="Kuske C.R."/>
        </authorList>
    </citation>
    <scope>NUCLEOTIDE SEQUENCE [LARGE SCALE GENOMIC DNA]</scope>
    <source>
        <strain evidence="11 12">Ellin345</strain>
    </source>
</reference>
<dbReference type="SUPFAM" id="SSF53697">
    <property type="entry name" value="SIS domain"/>
    <property type="match status" value="1"/>
</dbReference>
<dbReference type="EC" id="5.3.1.28" evidence="9"/>
<keyword evidence="12" id="KW-1185">Reference proteome</keyword>
<dbReference type="GO" id="GO:2001061">
    <property type="term" value="P:D-glycero-D-manno-heptose 7-phosphate biosynthetic process"/>
    <property type="evidence" value="ECO:0007669"/>
    <property type="project" value="UniProtKB-UniPathway"/>
</dbReference>
<dbReference type="KEGG" id="aba:Acid345_3790"/>
<feature type="binding site" evidence="9">
    <location>
        <begin position="123"/>
        <end position="125"/>
    </location>
    <ligand>
        <name>substrate</name>
    </ligand>
</feature>
<comment type="miscellaneous">
    <text evidence="9">The reaction produces a racemic mixture of D-glycero-alpha-D-manno-heptose 7-phosphate and D-glycero-beta-D-manno-heptose 7-phosphate.</text>
</comment>
<dbReference type="GO" id="GO:0008270">
    <property type="term" value="F:zinc ion binding"/>
    <property type="evidence" value="ECO:0007669"/>
    <property type="project" value="UniProtKB-UniRule"/>
</dbReference>
<comment type="catalytic activity">
    <reaction evidence="1 9">
        <text>2 D-sedoheptulose 7-phosphate = D-glycero-alpha-D-manno-heptose 7-phosphate + D-glycero-beta-D-manno-heptose 7-phosphate</text>
        <dbReference type="Rhea" id="RHEA:27489"/>
        <dbReference type="ChEBI" id="CHEBI:57483"/>
        <dbReference type="ChEBI" id="CHEBI:60203"/>
        <dbReference type="ChEBI" id="CHEBI:60204"/>
        <dbReference type="EC" id="5.3.1.28"/>
    </reaction>
</comment>
<dbReference type="GO" id="GO:0008968">
    <property type="term" value="F:D-sedoheptulose 7-phosphate isomerase activity"/>
    <property type="evidence" value="ECO:0007669"/>
    <property type="project" value="UniProtKB-UniRule"/>
</dbReference>
<keyword evidence="5 9" id="KW-0479">Metal-binding</keyword>
<comment type="subcellular location">
    <subcellularLocation>
        <location evidence="2 9">Cytoplasm</location>
    </subcellularLocation>
</comment>
<evidence type="ECO:0000313" key="12">
    <source>
        <dbReference type="Proteomes" id="UP000002432"/>
    </source>
</evidence>
<evidence type="ECO:0000313" key="11">
    <source>
        <dbReference type="EMBL" id="ABF42790.1"/>
    </source>
</evidence>
<dbReference type="Proteomes" id="UP000002432">
    <property type="component" value="Chromosome"/>
</dbReference>
<evidence type="ECO:0000256" key="7">
    <source>
        <dbReference type="ARBA" id="ARBA00023235"/>
    </source>
</evidence>
<evidence type="ECO:0000256" key="2">
    <source>
        <dbReference type="ARBA" id="ARBA00004496"/>
    </source>
</evidence>
<accession>Q1IK10</accession>
<dbReference type="GO" id="GO:0005737">
    <property type="term" value="C:cytoplasm"/>
    <property type="evidence" value="ECO:0007669"/>
    <property type="project" value="UniProtKB-SubCell"/>
</dbReference>
<proteinExistence type="inferred from homology"/>
<comment type="pathway">
    <text evidence="9">Carbohydrate biosynthesis; D-glycero-D-manno-heptose 7-phosphate biosynthesis; D-glycero-alpha-D-manno-heptose 7-phosphate and D-glycero-beta-D-manno-heptose 7-phosphate from sedoheptulose 7-phosphate: step 1/1.</text>
</comment>
<dbReference type="InterPro" id="IPR004515">
    <property type="entry name" value="Phosphoheptose_Isoase"/>
</dbReference>
<feature type="binding site" evidence="9">
    <location>
        <begin position="97"/>
        <end position="98"/>
    </location>
    <ligand>
        <name>substrate</name>
    </ligand>
</feature>
<feature type="binding site" evidence="9">
    <location>
        <position position="68"/>
    </location>
    <ligand>
        <name>substrate</name>
    </ligand>
</feature>
<feature type="binding site" evidence="9">
    <location>
        <position position="175"/>
    </location>
    <ligand>
        <name>Zn(2+)</name>
        <dbReference type="ChEBI" id="CHEBI:29105"/>
    </ligand>
</feature>
<dbReference type="InterPro" id="IPR050099">
    <property type="entry name" value="SIS_GmhA/DiaA_subfam"/>
</dbReference>
<feature type="binding site" evidence="9">
    <location>
        <begin position="55"/>
        <end position="57"/>
    </location>
    <ligand>
        <name>substrate</name>
    </ligand>
</feature>
<dbReference type="UniPathway" id="UPA00041">
    <property type="reaction ID" value="UER00436"/>
</dbReference>
<organism evidence="11 12">
    <name type="scientific">Koribacter versatilis (strain Ellin345)</name>
    <dbReference type="NCBI Taxonomy" id="204669"/>
    <lineage>
        <taxon>Bacteria</taxon>
        <taxon>Pseudomonadati</taxon>
        <taxon>Acidobacteriota</taxon>
        <taxon>Terriglobia</taxon>
        <taxon>Terriglobales</taxon>
        <taxon>Candidatus Korobacteraceae</taxon>
        <taxon>Candidatus Korobacter</taxon>
    </lineage>
</organism>
<dbReference type="HAMAP" id="MF_00067">
    <property type="entry name" value="GmhA"/>
    <property type="match status" value="1"/>
</dbReference>
<dbReference type="CDD" id="cd05006">
    <property type="entry name" value="SIS_GmhA"/>
    <property type="match status" value="1"/>
</dbReference>
<dbReference type="HOGENOM" id="CLU_080999_4_0_0"/>
<feature type="binding site" evidence="9">
    <location>
        <position position="128"/>
    </location>
    <ligand>
        <name>substrate</name>
    </ligand>
</feature>
<evidence type="ECO:0000259" key="10">
    <source>
        <dbReference type="PROSITE" id="PS51464"/>
    </source>
</evidence>
<dbReference type="PROSITE" id="PS51464">
    <property type="entry name" value="SIS"/>
    <property type="match status" value="1"/>
</dbReference>
<dbReference type="STRING" id="204669.Acid345_3790"/>
<dbReference type="PANTHER" id="PTHR30390">
    <property type="entry name" value="SEDOHEPTULOSE 7-PHOSPHATE ISOMERASE / DNAA INITIATOR-ASSOCIATING FACTOR FOR REPLICATION INITIATION"/>
    <property type="match status" value="1"/>
</dbReference>
<comment type="function">
    <text evidence="9">Catalyzes the isomerization of sedoheptulose 7-phosphate in D-glycero-D-manno-heptose 7-phosphate.</text>
</comment>